<organism evidence="1 2">
    <name type="scientific">Fragilariopsis cylindrus CCMP1102</name>
    <dbReference type="NCBI Taxonomy" id="635003"/>
    <lineage>
        <taxon>Eukaryota</taxon>
        <taxon>Sar</taxon>
        <taxon>Stramenopiles</taxon>
        <taxon>Ochrophyta</taxon>
        <taxon>Bacillariophyta</taxon>
        <taxon>Bacillariophyceae</taxon>
        <taxon>Bacillariophycidae</taxon>
        <taxon>Bacillariales</taxon>
        <taxon>Bacillariaceae</taxon>
        <taxon>Fragilariopsis</taxon>
    </lineage>
</organism>
<accession>A0A1E7FCH8</accession>
<reference evidence="1 2" key="1">
    <citation type="submission" date="2016-09" db="EMBL/GenBank/DDBJ databases">
        <title>Extensive genetic diversity and differential bi-allelic expression allows diatom success in the polar Southern Ocean.</title>
        <authorList>
            <consortium name="DOE Joint Genome Institute"/>
            <person name="Mock T."/>
            <person name="Otillar R.P."/>
            <person name="Strauss J."/>
            <person name="Dupont C."/>
            <person name="Frickenhaus S."/>
            <person name="Maumus F."/>
            <person name="Mcmullan M."/>
            <person name="Sanges R."/>
            <person name="Schmutz J."/>
            <person name="Toseland A."/>
            <person name="Valas R."/>
            <person name="Veluchamy A."/>
            <person name="Ward B.J."/>
            <person name="Allen A."/>
            <person name="Barry K."/>
            <person name="Falciatore A."/>
            <person name="Ferrante M."/>
            <person name="Fortunato A.E."/>
            <person name="Gloeckner G."/>
            <person name="Gruber A."/>
            <person name="Hipkin R."/>
            <person name="Janech M."/>
            <person name="Kroth P."/>
            <person name="Leese F."/>
            <person name="Lindquist E."/>
            <person name="Lyon B.R."/>
            <person name="Martin J."/>
            <person name="Mayer C."/>
            <person name="Parker M."/>
            <person name="Quesneville H."/>
            <person name="Raymond J."/>
            <person name="Uhlig C."/>
            <person name="Valentin K.U."/>
            <person name="Worden A.Z."/>
            <person name="Armbrust E.V."/>
            <person name="Bowler C."/>
            <person name="Green B."/>
            <person name="Moulton V."/>
            <person name="Van Oosterhout C."/>
            <person name="Grigoriev I."/>
        </authorList>
    </citation>
    <scope>NUCLEOTIDE SEQUENCE [LARGE SCALE GENOMIC DNA]</scope>
    <source>
        <strain evidence="1 2">CCMP1102</strain>
    </source>
</reference>
<sequence length="214" mass="24338">MNDSGGEVDNNKMERMKKIASLGKTIYTLGLVEGLQQELEVYQDFGDKEAGIFKNKAPSDVTNLKNQRVFVDAVDPRSGSYTNKDYSKELGPNSLILKYGADHFNRYLWSGDGEIEYATFDYVNANDSPYNLYGCPCYQEFLDIRSQTTLVTIIMDISFGLILNLGWEIQGGVYIESVDNGNMKLLMHLLRKIVRVRNTVLKVDNGHYFHMIFS</sequence>
<evidence type="ECO:0000313" key="2">
    <source>
        <dbReference type="Proteomes" id="UP000095751"/>
    </source>
</evidence>
<dbReference type="AlphaFoldDB" id="A0A1E7FCH8"/>
<proteinExistence type="predicted"/>
<evidence type="ECO:0000313" key="1">
    <source>
        <dbReference type="EMBL" id="OEU15755.1"/>
    </source>
</evidence>
<dbReference type="Proteomes" id="UP000095751">
    <property type="component" value="Unassembled WGS sequence"/>
</dbReference>
<gene>
    <name evidence="1" type="ORF">FRACYDRAFT_261830</name>
</gene>
<protein>
    <submittedName>
        <fullName evidence="1">Uncharacterized protein</fullName>
    </submittedName>
</protein>
<dbReference type="InParanoid" id="A0A1E7FCH8"/>
<keyword evidence="2" id="KW-1185">Reference proteome</keyword>
<dbReference type="EMBL" id="KV784359">
    <property type="protein sequence ID" value="OEU15755.1"/>
    <property type="molecule type" value="Genomic_DNA"/>
</dbReference>
<name>A0A1E7FCH8_9STRA</name>
<dbReference type="KEGG" id="fcy:FRACYDRAFT_261830"/>